<dbReference type="Pfam" id="PF00128">
    <property type="entry name" value="Alpha-amylase"/>
    <property type="match status" value="1"/>
</dbReference>
<evidence type="ECO:0000313" key="2">
    <source>
        <dbReference type="EMBL" id="HDX32375.1"/>
    </source>
</evidence>
<accession>A0A7C1FU29</accession>
<sequence>MTSLYPPGMDDFIFGGIEADERQLLAMERAACNGVRHFHVIDPLDPLPGQPVRITVQTGPDVLVDRVTAYVTFDGAFPEGSQGKASQGIALPLQPVDVRWKPLIWNYVTLWQGEIPAQPAGTFVQYRIEAWRTTWPSCSIWSSEMNLDRTPEKPTLYGYHVDTFAAPDWAREAVVYHILVDRFSGVTNRWLTPKEMERFAGGTLRGVIEQLDYIADLGVTAIWLSPVFACESYHGYDPIDYFNVDPRFGTNADLLELFDQAHARGLRVILDFVANHTGANFPPFQQARRDPASPYRRWFTFDSAYRHGYRTFFNVAGMPQLNTDEPAVRDFLCNAAQHWLAAGADGLRLDYAAGPSHAFWSYFRAACRRVKEDCWLFGEVTRTGDLLRTYTGRLDGCLDFAFCRAVRNLCAQPSQAITLSQFVNQLQASRTFFDRNFLRPAFIDNHDMNRFLWLAGNDKRRLVLALDILFGLGETPCLYYGTEVGLSQPRARGPWREEARHPMLWGDAQDAQLLNYTKQMIHLRRAHPALIDGDLITHVLDDENGVWVVERRYVDDRLLLAFNFSNSPRMIALPSSAPGEANRTQTFRTLELEPLSSIWFFHE</sequence>
<dbReference type="SUPFAM" id="SSF51011">
    <property type="entry name" value="Glycosyl hydrolase domain"/>
    <property type="match status" value="1"/>
</dbReference>
<organism evidence="2">
    <name type="scientific">Caldilinea aerophila</name>
    <dbReference type="NCBI Taxonomy" id="133453"/>
    <lineage>
        <taxon>Bacteria</taxon>
        <taxon>Bacillati</taxon>
        <taxon>Chloroflexota</taxon>
        <taxon>Caldilineae</taxon>
        <taxon>Caldilineales</taxon>
        <taxon>Caldilineaceae</taxon>
        <taxon>Caldilinea</taxon>
    </lineage>
</organism>
<name>A0A7C1FU29_9CHLR</name>
<dbReference type="SMART" id="SM00642">
    <property type="entry name" value="Aamy"/>
    <property type="match status" value="1"/>
</dbReference>
<dbReference type="SUPFAM" id="SSF51445">
    <property type="entry name" value="(Trans)glycosidases"/>
    <property type="match status" value="1"/>
</dbReference>
<proteinExistence type="predicted"/>
<dbReference type="PANTHER" id="PTHR10357:SF199">
    <property type="entry name" value="ALPHA AMYLASE CATALYTIC REGION"/>
    <property type="match status" value="1"/>
</dbReference>
<reference evidence="2" key="1">
    <citation type="journal article" date="2020" name="mSystems">
        <title>Genome- and Community-Level Interaction Insights into Carbon Utilization and Element Cycling Functions of Hydrothermarchaeota in Hydrothermal Sediment.</title>
        <authorList>
            <person name="Zhou Z."/>
            <person name="Liu Y."/>
            <person name="Xu W."/>
            <person name="Pan J."/>
            <person name="Luo Z.H."/>
            <person name="Li M."/>
        </authorList>
    </citation>
    <scope>NUCLEOTIDE SEQUENCE [LARGE SCALE GENOMIC DNA]</scope>
    <source>
        <strain evidence="2">SpSt-289</strain>
    </source>
</reference>
<protein>
    <submittedName>
        <fullName evidence="2">DUF3459 domain-containing protein</fullName>
    </submittedName>
</protein>
<dbReference type="InterPro" id="IPR006047">
    <property type="entry name" value="GH13_cat_dom"/>
</dbReference>
<feature type="domain" description="Glycosyl hydrolase family 13 catalytic" evidence="1">
    <location>
        <begin position="177"/>
        <end position="524"/>
    </location>
</feature>
<dbReference type="AlphaFoldDB" id="A0A7C1FU29"/>
<dbReference type="InterPro" id="IPR017853">
    <property type="entry name" value="GH"/>
</dbReference>
<gene>
    <name evidence="2" type="ORF">ENQ20_12950</name>
</gene>
<dbReference type="Gene3D" id="3.20.20.80">
    <property type="entry name" value="Glycosidases"/>
    <property type="match status" value="1"/>
</dbReference>
<dbReference type="PANTHER" id="PTHR10357">
    <property type="entry name" value="ALPHA-AMYLASE FAMILY MEMBER"/>
    <property type="match status" value="1"/>
</dbReference>
<dbReference type="InterPro" id="IPR013780">
    <property type="entry name" value="Glyco_hydro_b"/>
</dbReference>
<comment type="caution">
    <text evidence="2">The sequence shown here is derived from an EMBL/GenBank/DDBJ whole genome shotgun (WGS) entry which is preliminary data.</text>
</comment>
<dbReference type="EMBL" id="DSMG01000130">
    <property type="protein sequence ID" value="HDX32375.1"/>
    <property type="molecule type" value="Genomic_DNA"/>
</dbReference>
<dbReference type="GO" id="GO:0016798">
    <property type="term" value="F:hydrolase activity, acting on glycosyl bonds"/>
    <property type="evidence" value="ECO:0007669"/>
    <property type="project" value="UniProtKB-KW"/>
</dbReference>
<dbReference type="Gene3D" id="2.60.40.1180">
    <property type="entry name" value="Golgi alpha-mannosidase II"/>
    <property type="match status" value="1"/>
</dbReference>
<evidence type="ECO:0000259" key="1">
    <source>
        <dbReference type="SMART" id="SM00642"/>
    </source>
</evidence>
<dbReference type="GO" id="GO:0005975">
    <property type="term" value="P:carbohydrate metabolic process"/>
    <property type="evidence" value="ECO:0007669"/>
    <property type="project" value="InterPro"/>
</dbReference>